<evidence type="ECO:0000313" key="1">
    <source>
        <dbReference type="EMBL" id="OMO52649.1"/>
    </source>
</evidence>
<dbReference type="AlphaFoldDB" id="A0A1R3G3K8"/>
<comment type="caution">
    <text evidence="1">The sequence shown here is derived from an EMBL/GenBank/DDBJ whole genome shotgun (WGS) entry which is preliminary data.</text>
</comment>
<reference evidence="1 2" key="1">
    <citation type="submission" date="2013-09" db="EMBL/GenBank/DDBJ databases">
        <title>Corchorus capsularis genome sequencing.</title>
        <authorList>
            <person name="Alam M."/>
            <person name="Haque M.S."/>
            <person name="Islam M.S."/>
            <person name="Emdad E.M."/>
            <person name="Islam M.M."/>
            <person name="Ahmed B."/>
            <person name="Halim A."/>
            <person name="Hossen Q.M.M."/>
            <person name="Hossain M.Z."/>
            <person name="Ahmed R."/>
            <person name="Khan M.M."/>
            <person name="Islam R."/>
            <person name="Rashid M.M."/>
            <person name="Khan S.A."/>
            <person name="Rahman M.S."/>
            <person name="Alam M."/>
        </authorList>
    </citation>
    <scope>NUCLEOTIDE SEQUENCE [LARGE SCALE GENOMIC DNA]</scope>
    <source>
        <strain evidence="2">cv. CVL-1</strain>
        <tissue evidence="1">Whole seedling</tissue>
    </source>
</reference>
<dbReference type="EMBL" id="AWWV01015470">
    <property type="protein sequence ID" value="OMO52649.1"/>
    <property type="molecule type" value="Genomic_DNA"/>
</dbReference>
<organism evidence="1 2">
    <name type="scientific">Corchorus capsularis</name>
    <name type="common">Jute</name>
    <dbReference type="NCBI Taxonomy" id="210143"/>
    <lineage>
        <taxon>Eukaryota</taxon>
        <taxon>Viridiplantae</taxon>
        <taxon>Streptophyta</taxon>
        <taxon>Embryophyta</taxon>
        <taxon>Tracheophyta</taxon>
        <taxon>Spermatophyta</taxon>
        <taxon>Magnoliopsida</taxon>
        <taxon>eudicotyledons</taxon>
        <taxon>Gunneridae</taxon>
        <taxon>Pentapetalae</taxon>
        <taxon>rosids</taxon>
        <taxon>malvids</taxon>
        <taxon>Malvales</taxon>
        <taxon>Malvaceae</taxon>
        <taxon>Grewioideae</taxon>
        <taxon>Apeibeae</taxon>
        <taxon>Corchorus</taxon>
    </lineage>
</organism>
<accession>A0A1R3G3K8</accession>
<sequence length="34" mass="3874">MAAFLTRNYGTEDDLPKNFPNLGKFVCSIERLRG</sequence>
<dbReference type="Proteomes" id="UP000188268">
    <property type="component" value="Unassembled WGS sequence"/>
</dbReference>
<name>A0A1R3G3K8_COCAP</name>
<protein>
    <submittedName>
        <fullName evidence="1">Uncharacterized protein</fullName>
    </submittedName>
</protein>
<gene>
    <name evidence="1" type="ORF">CCACVL1_29134</name>
</gene>
<proteinExistence type="predicted"/>
<evidence type="ECO:0000313" key="2">
    <source>
        <dbReference type="Proteomes" id="UP000188268"/>
    </source>
</evidence>
<dbReference type="Gramene" id="OMO52649">
    <property type="protein sequence ID" value="OMO52649"/>
    <property type="gene ID" value="CCACVL1_29134"/>
</dbReference>
<keyword evidence="2" id="KW-1185">Reference proteome</keyword>